<keyword evidence="2" id="KW-1133">Transmembrane helix</keyword>
<dbReference type="Proteomes" id="UP000593571">
    <property type="component" value="Unassembled WGS sequence"/>
</dbReference>
<sequence length="108" mass="12427">MKHKPTRQQKKVAKGYSSPDLDIQDSSGSEAQSVKPSTRRKKGIELGDIQNSIESIKQTQEEIKRNIMALRNHLVSSSPATDYFLQQKDYFIIFLLILLQVIINFMFK</sequence>
<evidence type="ECO:0000256" key="2">
    <source>
        <dbReference type="SAM" id="Phobius"/>
    </source>
</evidence>
<reference evidence="3 4" key="1">
    <citation type="journal article" date="2020" name="Nature">
        <title>Six reference-quality genomes reveal evolution of bat adaptations.</title>
        <authorList>
            <person name="Jebb D."/>
            <person name="Huang Z."/>
            <person name="Pippel M."/>
            <person name="Hughes G.M."/>
            <person name="Lavrichenko K."/>
            <person name="Devanna P."/>
            <person name="Winkler S."/>
            <person name="Jermiin L.S."/>
            <person name="Skirmuntt E.C."/>
            <person name="Katzourakis A."/>
            <person name="Burkitt-Gray L."/>
            <person name="Ray D.A."/>
            <person name="Sullivan K.A.M."/>
            <person name="Roscito J.G."/>
            <person name="Kirilenko B.M."/>
            <person name="Davalos L.M."/>
            <person name="Corthals A.P."/>
            <person name="Power M.L."/>
            <person name="Jones G."/>
            <person name="Ransome R.D."/>
            <person name="Dechmann D.K.N."/>
            <person name="Locatelli A.G."/>
            <person name="Puechmaille S.J."/>
            <person name="Fedrigo O."/>
            <person name="Jarvis E.D."/>
            <person name="Hiller M."/>
            <person name="Vernes S.C."/>
            <person name="Myers E.W."/>
            <person name="Teeling E.C."/>
        </authorList>
    </citation>
    <scope>NUCLEOTIDE SEQUENCE [LARGE SCALE GENOMIC DNA]</scope>
    <source>
        <strain evidence="3">MRouAeg1</strain>
        <tissue evidence="3">Muscle</tissue>
    </source>
</reference>
<feature type="transmembrane region" description="Helical" evidence="2">
    <location>
        <begin position="90"/>
        <end position="107"/>
    </location>
</feature>
<evidence type="ECO:0000313" key="4">
    <source>
        <dbReference type="Proteomes" id="UP000593571"/>
    </source>
</evidence>
<dbReference type="AlphaFoldDB" id="A0A7J8JK67"/>
<comment type="caution">
    <text evidence="3">The sequence shown here is derived from an EMBL/GenBank/DDBJ whole genome shotgun (WGS) entry which is preliminary data.</text>
</comment>
<dbReference type="EMBL" id="JACASE010000002">
    <property type="protein sequence ID" value="KAF6496850.1"/>
    <property type="molecule type" value="Genomic_DNA"/>
</dbReference>
<feature type="region of interest" description="Disordered" evidence="1">
    <location>
        <begin position="1"/>
        <end position="46"/>
    </location>
</feature>
<feature type="compositionally biased region" description="Polar residues" evidence="1">
    <location>
        <begin position="24"/>
        <end position="36"/>
    </location>
</feature>
<gene>
    <name evidence="3" type="ORF">HJG63_014755</name>
</gene>
<protein>
    <submittedName>
        <fullName evidence="3">Oxysterol binding protein like 8</fullName>
    </submittedName>
</protein>
<evidence type="ECO:0000256" key="1">
    <source>
        <dbReference type="SAM" id="MobiDB-lite"/>
    </source>
</evidence>
<keyword evidence="4" id="KW-1185">Reference proteome</keyword>
<feature type="compositionally biased region" description="Basic residues" evidence="1">
    <location>
        <begin position="1"/>
        <end position="13"/>
    </location>
</feature>
<proteinExistence type="predicted"/>
<accession>A0A7J8JK67</accession>
<evidence type="ECO:0000313" key="3">
    <source>
        <dbReference type="EMBL" id="KAF6496850.1"/>
    </source>
</evidence>
<name>A0A7J8JK67_ROUAE</name>
<keyword evidence="2" id="KW-0812">Transmembrane</keyword>
<keyword evidence="2" id="KW-0472">Membrane</keyword>
<organism evidence="3 4">
    <name type="scientific">Rousettus aegyptiacus</name>
    <name type="common">Egyptian fruit bat</name>
    <name type="synonym">Pteropus aegyptiacus</name>
    <dbReference type="NCBI Taxonomy" id="9407"/>
    <lineage>
        <taxon>Eukaryota</taxon>
        <taxon>Metazoa</taxon>
        <taxon>Chordata</taxon>
        <taxon>Craniata</taxon>
        <taxon>Vertebrata</taxon>
        <taxon>Euteleostomi</taxon>
        <taxon>Mammalia</taxon>
        <taxon>Eutheria</taxon>
        <taxon>Laurasiatheria</taxon>
        <taxon>Chiroptera</taxon>
        <taxon>Yinpterochiroptera</taxon>
        <taxon>Pteropodoidea</taxon>
        <taxon>Pteropodidae</taxon>
        <taxon>Rousettinae</taxon>
        <taxon>Rousettus</taxon>
    </lineage>
</organism>